<dbReference type="RefSeq" id="WP_377720539.1">
    <property type="nucleotide sequence ID" value="NZ_JBHSAM010000028.1"/>
</dbReference>
<comment type="caution">
    <text evidence="2">The sequence shown here is derived from an EMBL/GenBank/DDBJ whole genome shotgun (WGS) entry which is preliminary data.</text>
</comment>
<feature type="region of interest" description="Disordered" evidence="1">
    <location>
        <begin position="35"/>
        <end position="63"/>
    </location>
</feature>
<gene>
    <name evidence="2" type="ORF">ACFOZ8_20050</name>
</gene>
<feature type="compositionally biased region" description="Basic and acidic residues" evidence="1">
    <location>
        <begin position="41"/>
        <end position="63"/>
    </location>
</feature>
<name>A0ABV8K7G2_9BACL</name>
<evidence type="ECO:0000313" key="3">
    <source>
        <dbReference type="Proteomes" id="UP001595715"/>
    </source>
</evidence>
<protein>
    <submittedName>
        <fullName evidence="2">Uncharacterized protein</fullName>
    </submittedName>
</protein>
<accession>A0ABV8K7G2</accession>
<organism evidence="2 3">
    <name type="scientific">Paenibacillus xanthanilyticus</name>
    <dbReference type="NCBI Taxonomy" id="1783531"/>
    <lineage>
        <taxon>Bacteria</taxon>
        <taxon>Bacillati</taxon>
        <taxon>Bacillota</taxon>
        <taxon>Bacilli</taxon>
        <taxon>Bacillales</taxon>
        <taxon>Paenibacillaceae</taxon>
        <taxon>Paenibacillus</taxon>
    </lineage>
</organism>
<dbReference type="EMBL" id="JBHSAM010000028">
    <property type="protein sequence ID" value="MFC4101948.1"/>
    <property type="molecule type" value="Genomic_DNA"/>
</dbReference>
<dbReference type="Proteomes" id="UP001595715">
    <property type="component" value="Unassembled WGS sequence"/>
</dbReference>
<reference evidence="3" key="1">
    <citation type="journal article" date="2019" name="Int. J. Syst. Evol. Microbiol.">
        <title>The Global Catalogue of Microorganisms (GCM) 10K type strain sequencing project: providing services to taxonomists for standard genome sequencing and annotation.</title>
        <authorList>
            <consortium name="The Broad Institute Genomics Platform"/>
            <consortium name="The Broad Institute Genome Sequencing Center for Infectious Disease"/>
            <person name="Wu L."/>
            <person name="Ma J."/>
        </authorList>
    </citation>
    <scope>NUCLEOTIDE SEQUENCE [LARGE SCALE GENOMIC DNA]</scope>
    <source>
        <strain evidence="3">IBRC-M 10987</strain>
    </source>
</reference>
<proteinExistence type="predicted"/>
<keyword evidence="3" id="KW-1185">Reference proteome</keyword>
<evidence type="ECO:0000256" key="1">
    <source>
        <dbReference type="SAM" id="MobiDB-lite"/>
    </source>
</evidence>
<evidence type="ECO:0000313" key="2">
    <source>
        <dbReference type="EMBL" id="MFC4101948.1"/>
    </source>
</evidence>
<sequence>MDGPTDLDYGPDEKRCGHEQAFVEWFLNIAFEDGEEAAESNARDDKTAKPERAEPDLRQRAAM</sequence>